<dbReference type="AlphaFoldDB" id="A0A9D3Y2M6"/>
<accession>A0A9D3Y2M6</accession>
<dbReference type="InterPro" id="IPR011990">
    <property type="entry name" value="TPR-like_helical_dom_sf"/>
</dbReference>
<protein>
    <submittedName>
        <fullName evidence="1">Uncharacterized protein</fullName>
    </submittedName>
</protein>
<dbReference type="Gene3D" id="1.25.40.10">
    <property type="entry name" value="Tetratricopeptide repeat domain"/>
    <property type="match status" value="1"/>
</dbReference>
<gene>
    <name evidence="1" type="ORF">DPMN_191014</name>
</gene>
<reference evidence="1" key="1">
    <citation type="journal article" date="2019" name="bioRxiv">
        <title>The Genome of the Zebra Mussel, Dreissena polymorpha: A Resource for Invasive Species Research.</title>
        <authorList>
            <person name="McCartney M.A."/>
            <person name="Auch B."/>
            <person name="Kono T."/>
            <person name="Mallez S."/>
            <person name="Zhang Y."/>
            <person name="Obille A."/>
            <person name="Becker A."/>
            <person name="Abrahante J.E."/>
            <person name="Garbe J."/>
            <person name="Badalamenti J.P."/>
            <person name="Herman A."/>
            <person name="Mangelson H."/>
            <person name="Liachko I."/>
            <person name="Sullivan S."/>
            <person name="Sone E.D."/>
            <person name="Koren S."/>
            <person name="Silverstein K.A.T."/>
            <person name="Beckman K.B."/>
            <person name="Gohl D.M."/>
        </authorList>
    </citation>
    <scope>NUCLEOTIDE SEQUENCE</scope>
    <source>
        <strain evidence="1">Duluth1</strain>
        <tissue evidence="1">Whole animal</tissue>
    </source>
</reference>
<reference evidence="1" key="2">
    <citation type="submission" date="2020-11" db="EMBL/GenBank/DDBJ databases">
        <authorList>
            <person name="McCartney M.A."/>
            <person name="Auch B."/>
            <person name="Kono T."/>
            <person name="Mallez S."/>
            <person name="Becker A."/>
            <person name="Gohl D.M."/>
            <person name="Silverstein K.A.T."/>
            <person name="Koren S."/>
            <person name="Bechman K.B."/>
            <person name="Herman A."/>
            <person name="Abrahante J.E."/>
            <person name="Garbe J."/>
        </authorList>
    </citation>
    <scope>NUCLEOTIDE SEQUENCE</scope>
    <source>
        <strain evidence="1">Duluth1</strain>
        <tissue evidence="1">Whole animal</tissue>
    </source>
</reference>
<evidence type="ECO:0000313" key="2">
    <source>
        <dbReference type="Proteomes" id="UP000828390"/>
    </source>
</evidence>
<dbReference type="Proteomes" id="UP000828390">
    <property type="component" value="Unassembled WGS sequence"/>
</dbReference>
<organism evidence="1 2">
    <name type="scientific">Dreissena polymorpha</name>
    <name type="common">Zebra mussel</name>
    <name type="synonym">Mytilus polymorpha</name>
    <dbReference type="NCBI Taxonomy" id="45954"/>
    <lineage>
        <taxon>Eukaryota</taxon>
        <taxon>Metazoa</taxon>
        <taxon>Spiralia</taxon>
        <taxon>Lophotrochozoa</taxon>
        <taxon>Mollusca</taxon>
        <taxon>Bivalvia</taxon>
        <taxon>Autobranchia</taxon>
        <taxon>Heteroconchia</taxon>
        <taxon>Euheterodonta</taxon>
        <taxon>Imparidentia</taxon>
        <taxon>Neoheterodontei</taxon>
        <taxon>Myida</taxon>
        <taxon>Dreissenoidea</taxon>
        <taxon>Dreissenidae</taxon>
        <taxon>Dreissena</taxon>
    </lineage>
</organism>
<sequence>MMSNYYDNGFIELPFAFCVTFLTQESYCTPLILLFEMNRNITVEEVSHRCCTQKNWMDSAVVAACPFLHYLQYLTYEGLGERDKQLHALAVLECYIHDIRNTFNIYHQETALTLLGHCYEMERDYNLALDYYRHSLRCLGTNNAANWHVRRMRRLISG</sequence>
<dbReference type="EMBL" id="JAIWYP010000029">
    <property type="protein sequence ID" value="KAH3691836.1"/>
    <property type="molecule type" value="Genomic_DNA"/>
</dbReference>
<name>A0A9D3Y2M6_DREPO</name>
<evidence type="ECO:0000313" key="1">
    <source>
        <dbReference type="EMBL" id="KAH3691836.1"/>
    </source>
</evidence>
<comment type="caution">
    <text evidence="1">The sequence shown here is derived from an EMBL/GenBank/DDBJ whole genome shotgun (WGS) entry which is preliminary data.</text>
</comment>
<keyword evidence="2" id="KW-1185">Reference proteome</keyword>
<proteinExistence type="predicted"/>